<dbReference type="SUPFAM" id="SSF55060">
    <property type="entry name" value="GHMP Kinase, C-terminal domain"/>
    <property type="match status" value="1"/>
</dbReference>
<dbReference type="InterPro" id="IPR036554">
    <property type="entry name" value="GHMP_kinase_C_sf"/>
</dbReference>
<feature type="domain" description="GHMP kinase C-terminal" evidence="8">
    <location>
        <begin position="260"/>
        <end position="345"/>
    </location>
</feature>
<evidence type="ECO:0000313" key="11">
    <source>
        <dbReference type="Proteomes" id="UP000288197"/>
    </source>
</evidence>
<evidence type="ECO:0000313" key="12">
    <source>
        <dbReference type="Proteomes" id="UP000521358"/>
    </source>
</evidence>
<sequence length="369" mass="41523">MIKASAPGKLYIAGEYAVLEPGHPALIVALDQFITVTLKEADKQGSICSSYSNGISIPWTRKNGKFYMDERENPFSYITKSVTLVEQYLQELNYDLKYFDLTIESELDNKDGRKYGLGSSGAVTIATIKAILSLYEIDYTSELLYKLAAITHLSLNSNGSFGDLAASSYGGWIAYSCFEKEWVIEKLSTREKISKLVTEKWPKLRIEPLKAPADLRLLIGWTGSPASTTSLVDQLHDEQNDMYDFYKQFLDDSYQCVMWIIEAFKEKNIEKIQQGIRINRHLLKSLAAKSRVNIETDALTDLCTIAESFNGAAKSSGAGGGDCGIVLFNQQDEILPMITAWREKGIVDLPLQVYKEKMTNYESIIWEEK</sequence>
<dbReference type="NCBIfam" id="TIGR01220">
    <property type="entry name" value="Pmev_kin_Gr_pos"/>
    <property type="match status" value="1"/>
</dbReference>
<keyword evidence="11" id="KW-1185">Reference proteome</keyword>
<gene>
    <name evidence="10" type="ORF">CBF32_07615</name>
    <name evidence="9" type="ORF">HED35_05850</name>
</gene>
<evidence type="ECO:0000259" key="7">
    <source>
        <dbReference type="Pfam" id="PF00288"/>
    </source>
</evidence>
<dbReference type="InterPro" id="IPR035102">
    <property type="entry name" value="Phosphomevalonate_kinase"/>
</dbReference>
<keyword evidence="6" id="KW-0067">ATP-binding</keyword>
<dbReference type="GO" id="GO:0005524">
    <property type="term" value="F:ATP binding"/>
    <property type="evidence" value="ECO:0007669"/>
    <property type="project" value="UniProtKB-KW"/>
</dbReference>
<dbReference type="Gene3D" id="3.30.230.10">
    <property type="match status" value="1"/>
</dbReference>
<evidence type="ECO:0000256" key="5">
    <source>
        <dbReference type="ARBA" id="ARBA00022777"/>
    </source>
</evidence>
<dbReference type="EC" id="2.7.4.2" evidence="2"/>
<dbReference type="GO" id="GO:0019287">
    <property type="term" value="P:isopentenyl diphosphate biosynthetic process, mevalonate pathway"/>
    <property type="evidence" value="ECO:0007669"/>
    <property type="project" value="UniProtKB-UniPathway"/>
</dbReference>
<dbReference type="GeneID" id="63146522"/>
<dbReference type="InterPro" id="IPR006204">
    <property type="entry name" value="GHMP_kinase_N_dom"/>
</dbReference>
<dbReference type="UniPathway" id="UPA00057">
    <property type="reaction ID" value="UER00099"/>
</dbReference>
<reference evidence="9 12" key="2">
    <citation type="submission" date="2020-03" db="EMBL/GenBank/DDBJ databases">
        <title>Bacterial samples isolated from urine from healthy bovine heifers (Gyr breed).</title>
        <authorList>
            <person name="Giannattasio-Ferraz S."/>
            <person name="Maskeri L."/>
            <person name="Penido A."/>
            <person name="Barbosa-Stancioli E.F."/>
            <person name="Putonti C."/>
        </authorList>
    </citation>
    <scope>NUCLEOTIDE SEQUENCE [LARGE SCALE GENOMIC DNA]</scope>
    <source>
        <strain evidence="9 12">UFMG-H7</strain>
    </source>
</reference>
<dbReference type="AlphaFoldDB" id="A0A369AYZ2"/>
<dbReference type="GO" id="GO:0004631">
    <property type="term" value="F:phosphomevalonate kinase activity"/>
    <property type="evidence" value="ECO:0007669"/>
    <property type="project" value="UniProtKB-EC"/>
</dbReference>
<feature type="domain" description="GHMP kinase N-terminal" evidence="7">
    <location>
        <begin position="78"/>
        <end position="171"/>
    </location>
</feature>
<dbReference type="Proteomes" id="UP000521358">
    <property type="component" value="Unassembled WGS sequence"/>
</dbReference>
<evidence type="ECO:0000256" key="6">
    <source>
        <dbReference type="ARBA" id="ARBA00022840"/>
    </source>
</evidence>
<keyword evidence="3 9" id="KW-0808">Transferase</keyword>
<protein>
    <recommendedName>
        <fullName evidence="2">phosphomevalonate kinase</fullName>
        <ecNumber evidence="2">2.7.4.2</ecNumber>
    </recommendedName>
</protein>
<dbReference type="Gene3D" id="3.30.70.890">
    <property type="entry name" value="GHMP kinase, C-terminal domain"/>
    <property type="match status" value="1"/>
</dbReference>
<dbReference type="EMBL" id="JAAVMB010000005">
    <property type="protein sequence ID" value="NKC67605.1"/>
    <property type="molecule type" value="Genomic_DNA"/>
</dbReference>
<organism evidence="9 12">
    <name type="scientific">Vagococcus fluvialis</name>
    <dbReference type="NCBI Taxonomy" id="2738"/>
    <lineage>
        <taxon>Bacteria</taxon>
        <taxon>Bacillati</taxon>
        <taxon>Bacillota</taxon>
        <taxon>Bacilli</taxon>
        <taxon>Lactobacillales</taxon>
        <taxon>Enterococcaceae</taxon>
        <taxon>Vagococcus</taxon>
    </lineage>
</organism>
<dbReference type="SUPFAM" id="SSF54211">
    <property type="entry name" value="Ribosomal protein S5 domain 2-like"/>
    <property type="match status" value="1"/>
</dbReference>
<evidence type="ECO:0000313" key="10">
    <source>
        <dbReference type="EMBL" id="RSU01850.1"/>
    </source>
</evidence>
<dbReference type="OrthoDB" id="1522677at2"/>
<evidence type="ECO:0000256" key="2">
    <source>
        <dbReference type="ARBA" id="ARBA00012958"/>
    </source>
</evidence>
<evidence type="ECO:0000256" key="4">
    <source>
        <dbReference type="ARBA" id="ARBA00022741"/>
    </source>
</evidence>
<dbReference type="Proteomes" id="UP000288197">
    <property type="component" value="Unassembled WGS sequence"/>
</dbReference>
<evidence type="ECO:0000256" key="1">
    <source>
        <dbReference type="ARBA" id="ARBA00005017"/>
    </source>
</evidence>
<dbReference type="InterPro" id="IPR020568">
    <property type="entry name" value="Ribosomal_Su5_D2-typ_SF"/>
</dbReference>
<reference evidence="10 11" key="1">
    <citation type="submission" date="2017-05" db="EMBL/GenBank/DDBJ databases">
        <title>Vagococcus spp. assemblies.</title>
        <authorList>
            <person name="Gulvik C.A."/>
        </authorList>
    </citation>
    <scope>NUCLEOTIDE SEQUENCE [LARGE SCALE GENOMIC DNA]</scope>
    <source>
        <strain evidence="10 11">NCFB 2497</strain>
    </source>
</reference>
<keyword evidence="5 9" id="KW-0418">Kinase</keyword>
<dbReference type="InterPro" id="IPR014721">
    <property type="entry name" value="Ribsml_uS5_D2-typ_fold_subgr"/>
</dbReference>
<dbReference type="PANTHER" id="PTHR31814:SF2">
    <property type="entry name" value="PHOSPHOMEVALONATE KINASE"/>
    <property type="match status" value="1"/>
</dbReference>
<evidence type="ECO:0000259" key="8">
    <source>
        <dbReference type="Pfam" id="PF08544"/>
    </source>
</evidence>
<name>A0A369AYZ2_9ENTE</name>
<dbReference type="PANTHER" id="PTHR31814">
    <property type="match status" value="1"/>
</dbReference>
<evidence type="ECO:0000313" key="9">
    <source>
        <dbReference type="EMBL" id="NKC67605.1"/>
    </source>
</evidence>
<dbReference type="Pfam" id="PF00288">
    <property type="entry name" value="GHMP_kinases_N"/>
    <property type="match status" value="1"/>
</dbReference>
<comment type="caution">
    <text evidence="9">The sequence shown here is derived from an EMBL/GenBank/DDBJ whole genome shotgun (WGS) entry which is preliminary data.</text>
</comment>
<dbReference type="PRINTS" id="PR00959">
    <property type="entry name" value="MEVGALKINASE"/>
</dbReference>
<keyword evidence="4" id="KW-0547">Nucleotide-binding</keyword>
<evidence type="ECO:0000256" key="3">
    <source>
        <dbReference type="ARBA" id="ARBA00022679"/>
    </source>
</evidence>
<proteinExistence type="predicted"/>
<comment type="pathway">
    <text evidence="1">Isoprenoid biosynthesis; isopentenyl diphosphate biosynthesis via mevalonate pathway; isopentenyl diphosphate from (R)-mevalonate: step 2/3.</text>
</comment>
<accession>A0A369AYZ2</accession>
<dbReference type="InterPro" id="IPR005917">
    <property type="entry name" value="Pmev_kinase_bact"/>
</dbReference>
<dbReference type="Pfam" id="PF08544">
    <property type="entry name" value="GHMP_kinases_C"/>
    <property type="match status" value="1"/>
</dbReference>
<dbReference type="RefSeq" id="WP_086342425.1">
    <property type="nucleotide sequence ID" value="NZ_CP081459.1"/>
</dbReference>
<dbReference type="InterPro" id="IPR013750">
    <property type="entry name" value="GHMP_kinase_C_dom"/>
</dbReference>
<dbReference type="EMBL" id="NGJX01000006">
    <property type="protein sequence ID" value="RSU01850.1"/>
    <property type="molecule type" value="Genomic_DNA"/>
</dbReference>